<feature type="non-terminal residue" evidence="2">
    <location>
        <position position="1"/>
    </location>
</feature>
<feature type="domain" description="F-box" evidence="1">
    <location>
        <begin position="388"/>
        <end position="434"/>
    </location>
</feature>
<reference evidence="2 3" key="1">
    <citation type="submission" date="2021-05" db="EMBL/GenBank/DDBJ databases">
        <title>Genome Assembly of Synthetic Allotetraploid Brassica napus Reveals Homoeologous Exchanges between Subgenomes.</title>
        <authorList>
            <person name="Davis J.T."/>
        </authorList>
    </citation>
    <scope>NUCLEOTIDE SEQUENCE [LARGE SCALE GENOMIC DNA]</scope>
    <source>
        <strain evidence="3">cv. Da-Ae</strain>
        <tissue evidence="2">Seedling</tissue>
    </source>
</reference>
<keyword evidence="3" id="KW-1185">Reference proteome</keyword>
<dbReference type="InterPro" id="IPR036047">
    <property type="entry name" value="F-box-like_dom_sf"/>
</dbReference>
<dbReference type="SUPFAM" id="SSF81383">
    <property type="entry name" value="F-box domain"/>
    <property type="match status" value="3"/>
</dbReference>
<dbReference type="PANTHER" id="PTHR24414">
    <property type="entry name" value="F-BOX/KELCH-REPEAT PROTEIN SKIP4"/>
    <property type="match status" value="1"/>
</dbReference>
<protein>
    <recommendedName>
        <fullName evidence="1">F-box domain-containing protein</fullName>
    </recommendedName>
</protein>
<gene>
    <name evidence="2" type="ORF">HID58_059605</name>
</gene>
<name>A0ABQ7ZTE6_BRANA</name>
<dbReference type="Proteomes" id="UP000824890">
    <property type="component" value="Unassembled WGS sequence"/>
</dbReference>
<proteinExistence type="predicted"/>
<accession>A0ABQ7ZTE6</accession>
<dbReference type="EMBL" id="JAGKQM010000014">
    <property type="protein sequence ID" value="KAH0883509.1"/>
    <property type="molecule type" value="Genomic_DNA"/>
</dbReference>
<feature type="domain" description="F-box" evidence="1">
    <location>
        <begin position="168"/>
        <end position="214"/>
    </location>
</feature>
<organism evidence="2 3">
    <name type="scientific">Brassica napus</name>
    <name type="common">Rape</name>
    <dbReference type="NCBI Taxonomy" id="3708"/>
    <lineage>
        <taxon>Eukaryota</taxon>
        <taxon>Viridiplantae</taxon>
        <taxon>Streptophyta</taxon>
        <taxon>Embryophyta</taxon>
        <taxon>Tracheophyta</taxon>
        <taxon>Spermatophyta</taxon>
        <taxon>Magnoliopsida</taxon>
        <taxon>eudicotyledons</taxon>
        <taxon>Gunneridae</taxon>
        <taxon>Pentapetalae</taxon>
        <taxon>rosids</taxon>
        <taxon>malvids</taxon>
        <taxon>Brassicales</taxon>
        <taxon>Brassicaceae</taxon>
        <taxon>Brassiceae</taxon>
        <taxon>Brassica</taxon>
    </lineage>
</organism>
<dbReference type="Pfam" id="PF00646">
    <property type="entry name" value="F-box"/>
    <property type="match status" value="3"/>
</dbReference>
<dbReference type="InterPro" id="IPR015915">
    <property type="entry name" value="Kelch-typ_b-propeller"/>
</dbReference>
<dbReference type="Gene3D" id="1.20.1280.50">
    <property type="match status" value="1"/>
</dbReference>
<dbReference type="CDD" id="cd22152">
    <property type="entry name" value="F-box_AtAFR-like"/>
    <property type="match status" value="3"/>
</dbReference>
<dbReference type="Gene3D" id="2.120.10.80">
    <property type="entry name" value="Kelch-type beta propeller"/>
    <property type="match status" value="1"/>
</dbReference>
<dbReference type="PROSITE" id="PS50181">
    <property type="entry name" value="FBOX"/>
    <property type="match status" value="3"/>
</dbReference>
<dbReference type="InterPro" id="IPR050354">
    <property type="entry name" value="F-box/kelch-repeat_ARATH"/>
</dbReference>
<dbReference type="SMART" id="SM00256">
    <property type="entry name" value="FBOX"/>
    <property type="match status" value="3"/>
</dbReference>
<sequence length="682" mass="77849">GFRCALPPHTVKIRVCAIFLEMASKTERDIESQAPALITSLPEDVVFDILARVPRREYPTLSLVSKYFRSLVASPGLYALRAAVGNWLCVFPKKVGVILKEERDIWCAEISLERRQGRQIWGKVEWCDQVLTADNLYVKKFRTVLVITDLAEMSSKTRADNEESSEPLSPITSLPDDIVVDILARVPRHDYPTLSLVSKQFRSLVTSNEIYVRRSLLRCTENCLYVLVSNSGTPNDGLYILRQKANGHRCLDDRTPLSSNASCIDCRLHTVQPLPNMPIPMAYTVAGVLDGKVMYDPKERHRGVVKGLDELLAEISRLIYWKCTVRCGRNLALYFRKRAEEQSTETTRKIWCAEISLGRRQGGDIWGKVEWCDHVLTVGKFFYMKSQQSMITSLPDDIVVDILARVPRCDYPTLSLVLKQFRSLVTSNEIYVRRSLLRYTENCLYVCLSSSGNPNGRLYILRRKAIGNHCMVHISSLLRLRRGESFVAVGSMIYGFGGADNDHTTLSSSAFSIDCRSHTGKLLPNMPIPMADTVACFLDGKVYVFGHCKNKWETNEVLNSKEWDQGVCVLDDVMYYYDSYENCLNKYDPKERRWGVVKGLDELLAGIGFPYWTYIVRYSSNLVFYFRNREEEPSRAKTQKIWYAEISLGRRHGCDIWGKLEWCEQVMTVGEFTSLKSLGVMV</sequence>
<evidence type="ECO:0000313" key="3">
    <source>
        <dbReference type="Proteomes" id="UP000824890"/>
    </source>
</evidence>
<dbReference type="SUPFAM" id="SSF117281">
    <property type="entry name" value="Kelch motif"/>
    <property type="match status" value="2"/>
</dbReference>
<evidence type="ECO:0000313" key="2">
    <source>
        <dbReference type="EMBL" id="KAH0883509.1"/>
    </source>
</evidence>
<dbReference type="InterPro" id="IPR001810">
    <property type="entry name" value="F-box_dom"/>
</dbReference>
<feature type="domain" description="F-box" evidence="1">
    <location>
        <begin position="35"/>
        <end position="81"/>
    </location>
</feature>
<evidence type="ECO:0000259" key="1">
    <source>
        <dbReference type="PROSITE" id="PS50181"/>
    </source>
</evidence>
<comment type="caution">
    <text evidence="2">The sequence shown here is derived from an EMBL/GenBank/DDBJ whole genome shotgun (WGS) entry which is preliminary data.</text>
</comment>
<dbReference type="Pfam" id="PF25210">
    <property type="entry name" value="Kelch_FKB95"/>
    <property type="match status" value="2"/>
</dbReference>
<dbReference type="PANTHER" id="PTHR24414:SF121">
    <property type="entry name" value="F-BOX DOMAIN-CONTAINING PROTEIN"/>
    <property type="match status" value="1"/>
</dbReference>
<dbReference type="InterPro" id="IPR057499">
    <property type="entry name" value="Kelch_FKB95"/>
</dbReference>